<dbReference type="PROSITE" id="PS50943">
    <property type="entry name" value="HTH_CROC1"/>
    <property type="match status" value="1"/>
</dbReference>
<name>A0ABY6HE63_9FIRM</name>
<keyword evidence="1" id="KW-0238">DNA-binding</keyword>
<dbReference type="Pfam" id="PF01381">
    <property type="entry name" value="HTH_3"/>
    <property type="match status" value="1"/>
</dbReference>
<dbReference type="RefSeq" id="WP_263992856.1">
    <property type="nucleotide sequence ID" value="NZ_CP087994.1"/>
</dbReference>
<protein>
    <submittedName>
        <fullName evidence="3">Helix-turn-helix domain-containing protein</fullName>
    </submittedName>
</protein>
<feature type="domain" description="HTH cro/C1-type" evidence="2">
    <location>
        <begin position="4"/>
        <end position="58"/>
    </location>
</feature>
<reference evidence="3" key="1">
    <citation type="submission" date="2021-11" db="EMBL/GenBank/DDBJ databases">
        <title>Isoprene-degrading acetogen.</title>
        <authorList>
            <person name="Yang Y."/>
            <person name="Jin H."/>
            <person name="Yan J."/>
        </authorList>
    </citation>
    <scope>NUCLEOTIDE SEQUENCE</scope>
    <source>
        <strain evidence="3">Berkeley</strain>
    </source>
</reference>
<dbReference type="SMART" id="SM00530">
    <property type="entry name" value="HTH_XRE"/>
    <property type="match status" value="1"/>
</dbReference>
<dbReference type="EMBL" id="CP087994">
    <property type="protein sequence ID" value="UYO62828.1"/>
    <property type="molecule type" value="Genomic_DNA"/>
</dbReference>
<proteinExistence type="predicted"/>
<dbReference type="InterPro" id="IPR010982">
    <property type="entry name" value="Lambda_DNA-bd_dom_sf"/>
</dbReference>
<accession>A0ABY6HE63</accession>
<dbReference type="Gene3D" id="1.10.260.40">
    <property type="entry name" value="lambda repressor-like DNA-binding domains"/>
    <property type="match status" value="1"/>
</dbReference>
<dbReference type="PANTHER" id="PTHR46558:SF4">
    <property type="entry name" value="DNA-BIDING PHAGE PROTEIN"/>
    <property type="match status" value="1"/>
</dbReference>
<evidence type="ECO:0000256" key="1">
    <source>
        <dbReference type="ARBA" id="ARBA00023125"/>
    </source>
</evidence>
<evidence type="ECO:0000313" key="4">
    <source>
        <dbReference type="Proteomes" id="UP001163550"/>
    </source>
</evidence>
<dbReference type="PANTHER" id="PTHR46558">
    <property type="entry name" value="TRACRIPTIONAL REGULATORY PROTEIN-RELATED-RELATED"/>
    <property type="match status" value="1"/>
</dbReference>
<dbReference type="CDD" id="cd00093">
    <property type="entry name" value="HTH_XRE"/>
    <property type="match status" value="1"/>
</dbReference>
<dbReference type="SUPFAM" id="SSF47413">
    <property type="entry name" value="lambda repressor-like DNA-binding domains"/>
    <property type="match status" value="1"/>
</dbReference>
<evidence type="ECO:0000313" key="3">
    <source>
        <dbReference type="EMBL" id="UYO62828.1"/>
    </source>
</evidence>
<gene>
    <name evidence="3" type="ORF">LNN31_19000</name>
</gene>
<dbReference type="Proteomes" id="UP001163550">
    <property type="component" value="Chromosome"/>
</dbReference>
<dbReference type="InterPro" id="IPR001387">
    <property type="entry name" value="Cro/C1-type_HTH"/>
</dbReference>
<sequence length="68" mass="7895">MNAIEFLRNEKKITQEKMANDLRVTQSAVAQWESGKRVPPLKKAKEIADYFNTTIDVVFFEGEYNTKL</sequence>
<keyword evidence="4" id="KW-1185">Reference proteome</keyword>
<organism evidence="3 4">
    <name type="scientific">Acetobacterium wieringae</name>
    <dbReference type="NCBI Taxonomy" id="52694"/>
    <lineage>
        <taxon>Bacteria</taxon>
        <taxon>Bacillati</taxon>
        <taxon>Bacillota</taxon>
        <taxon>Clostridia</taxon>
        <taxon>Eubacteriales</taxon>
        <taxon>Eubacteriaceae</taxon>
        <taxon>Acetobacterium</taxon>
    </lineage>
</organism>
<evidence type="ECO:0000259" key="2">
    <source>
        <dbReference type="PROSITE" id="PS50943"/>
    </source>
</evidence>